<dbReference type="InterPro" id="IPR018060">
    <property type="entry name" value="HTH_AraC"/>
</dbReference>
<gene>
    <name evidence="5" type="ORF">ISO4_01506</name>
</gene>
<reference evidence="5 6" key="1">
    <citation type="submission" date="2012-09" db="EMBL/GenBank/DDBJ databases">
        <title>Genome Sequence of alkane-degrading Bacterium Alcanivorax venustensis ISO4.</title>
        <authorList>
            <person name="Lai Q."/>
            <person name="Shao Z."/>
        </authorList>
    </citation>
    <scope>NUCLEOTIDE SEQUENCE [LARGE SCALE GENOMIC DNA]</scope>
    <source>
        <strain evidence="5 6">ISO4</strain>
    </source>
</reference>
<dbReference type="SUPFAM" id="SSF46689">
    <property type="entry name" value="Homeodomain-like"/>
    <property type="match status" value="1"/>
</dbReference>
<dbReference type="SMART" id="SM00342">
    <property type="entry name" value="HTH_ARAC"/>
    <property type="match status" value="1"/>
</dbReference>
<evidence type="ECO:0000259" key="4">
    <source>
        <dbReference type="PROSITE" id="PS01124"/>
    </source>
</evidence>
<evidence type="ECO:0000256" key="2">
    <source>
        <dbReference type="ARBA" id="ARBA00023125"/>
    </source>
</evidence>
<feature type="domain" description="HTH araC/xylS-type" evidence="4">
    <location>
        <begin position="164"/>
        <end position="263"/>
    </location>
</feature>
<dbReference type="Proteomes" id="UP000644441">
    <property type="component" value="Unassembled WGS sequence"/>
</dbReference>
<proteinExistence type="predicted"/>
<keyword evidence="6" id="KW-1185">Reference proteome</keyword>
<dbReference type="Pfam" id="PF12833">
    <property type="entry name" value="HTH_18"/>
    <property type="match status" value="1"/>
</dbReference>
<dbReference type="Gene3D" id="1.10.10.60">
    <property type="entry name" value="Homeodomain-like"/>
    <property type="match status" value="2"/>
</dbReference>
<dbReference type="PROSITE" id="PS01124">
    <property type="entry name" value="HTH_ARAC_FAMILY_2"/>
    <property type="match status" value="1"/>
</dbReference>
<organism evidence="5 6">
    <name type="scientific">Alloalcanivorax venustensis ISO4</name>
    <dbReference type="NCBI Taxonomy" id="1177184"/>
    <lineage>
        <taxon>Bacteria</taxon>
        <taxon>Pseudomonadati</taxon>
        <taxon>Pseudomonadota</taxon>
        <taxon>Gammaproteobacteria</taxon>
        <taxon>Oceanospirillales</taxon>
        <taxon>Alcanivoracaceae</taxon>
        <taxon>Alloalcanivorax</taxon>
    </lineage>
</organism>
<keyword evidence="3" id="KW-0804">Transcription</keyword>
<sequence length="272" mass="30327">MGLKYQEQETALPASAADHPIDNVYIVGCSGFIYTAASIVSEETRPPSAALIVSVGAAPFRITFKGKALWTRAAVIPPFLARGLCARDVPVVCFHITPGSPRYAGFRALARGGVAPLERDFFKDIDAPLEALYQGRLAPALAPEIYEQALCVPFRHLTPQSQPDSREPLIRELLESGRDLTLTDLARELGTSYFWASRLMSDVFGMSLRDYKSWQKLQRVFHLLHSKRSITEIAHAAGFTDSAHLSRTYQRWFGQPPSYSRNRNNVRVMRCG</sequence>
<evidence type="ECO:0000256" key="1">
    <source>
        <dbReference type="ARBA" id="ARBA00023015"/>
    </source>
</evidence>
<dbReference type="EMBL" id="ARXR01000009">
    <property type="protein sequence ID" value="MBF5052904.1"/>
    <property type="molecule type" value="Genomic_DNA"/>
</dbReference>
<dbReference type="PANTHER" id="PTHR43280:SF2">
    <property type="entry name" value="HTH-TYPE TRANSCRIPTIONAL REGULATOR EXSA"/>
    <property type="match status" value="1"/>
</dbReference>
<dbReference type="InterPro" id="IPR009057">
    <property type="entry name" value="Homeodomain-like_sf"/>
</dbReference>
<accession>A0ABS0AFI6</accession>
<name>A0ABS0AFI6_9GAMM</name>
<keyword evidence="2" id="KW-0238">DNA-binding</keyword>
<evidence type="ECO:0000313" key="5">
    <source>
        <dbReference type="EMBL" id="MBF5052904.1"/>
    </source>
</evidence>
<evidence type="ECO:0000256" key="3">
    <source>
        <dbReference type="ARBA" id="ARBA00023163"/>
    </source>
</evidence>
<comment type="caution">
    <text evidence="5">The sequence shown here is derived from an EMBL/GenBank/DDBJ whole genome shotgun (WGS) entry which is preliminary data.</text>
</comment>
<keyword evidence="1" id="KW-0805">Transcription regulation</keyword>
<dbReference type="PANTHER" id="PTHR43280">
    <property type="entry name" value="ARAC-FAMILY TRANSCRIPTIONAL REGULATOR"/>
    <property type="match status" value="1"/>
</dbReference>
<protein>
    <submittedName>
        <fullName evidence="5">Helix-turn-helix domain-containing protein</fullName>
    </submittedName>
</protein>
<evidence type="ECO:0000313" key="6">
    <source>
        <dbReference type="Proteomes" id="UP000644441"/>
    </source>
</evidence>